<dbReference type="AlphaFoldDB" id="A0A194X9G0"/>
<feature type="domain" description="NmrA-like" evidence="3">
    <location>
        <begin position="5"/>
        <end position="259"/>
    </location>
</feature>
<evidence type="ECO:0000259" key="3">
    <source>
        <dbReference type="Pfam" id="PF05368"/>
    </source>
</evidence>
<reference evidence="4 5" key="1">
    <citation type="submission" date="2015-10" db="EMBL/GenBank/DDBJ databases">
        <title>Full genome of DAOMC 229536 Phialocephala scopiformis, a fungal endophyte of spruce producing the potent anti-insectan compound rugulosin.</title>
        <authorList>
            <consortium name="DOE Joint Genome Institute"/>
            <person name="Walker A.K."/>
            <person name="Frasz S.L."/>
            <person name="Seifert K.A."/>
            <person name="Miller J.D."/>
            <person name="Mondo S.J."/>
            <person name="Labutti K."/>
            <person name="Lipzen A."/>
            <person name="Dockter R."/>
            <person name="Kennedy M."/>
            <person name="Grigoriev I.V."/>
            <person name="Spatafora J.W."/>
        </authorList>
    </citation>
    <scope>NUCLEOTIDE SEQUENCE [LARGE SCALE GENOMIC DNA]</scope>
    <source>
        <strain evidence="4 5">CBS 120377</strain>
    </source>
</reference>
<dbReference type="PANTHER" id="PTHR42748">
    <property type="entry name" value="NITROGEN METABOLITE REPRESSION PROTEIN NMRA FAMILY MEMBER"/>
    <property type="match status" value="1"/>
</dbReference>
<dbReference type="GeneID" id="28824686"/>
<protein>
    <submittedName>
        <fullName evidence="4">NAD(P)-binding protein</fullName>
    </submittedName>
</protein>
<dbReference type="RefSeq" id="XP_018071114.1">
    <property type="nucleotide sequence ID" value="XM_018214960.1"/>
</dbReference>
<dbReference type="InterPro" id="IPR008030">
    <property type="entry name" value="NmrA-like"/>
</dbReference>
<evidence type="ECO:0000313" key="4">
    <source>
        <dbReference type="EMBL" id="KUJ16759.1"/>
    </source>
</evidence>
<dbReference type="Gene3D" id="3.40.50.720">
    <property type="entry name" value="NAD(P)-binding Rossmann-like Domain"/>
    <property type="match status" value="1"/>
</dbReference>
<name>A0A194X9G0_MOLSC</name>
<dbReference type="EMBL" id="KQ947415">
    <property type="protein sequence ID" value="KUJ16759.1"/>
    <property type="molecule type" value="Genomic_DNA"/>
</dbReference>
<dbReference type="Pfam" id="PF05368">
    <property type="entry name" value="NmrA"/>
    <property type="match status" value="1"/>
</dbReference>
<evidence type="ECO:0000313" key="5">
    <source>
        <dbReference type="Proteomes" id="UP000070700"/>
    </source>
</evidence>
<gene>
    <name evidence="4" type="ORF">LY89DRAFT_684819</name>
</gene>
<dbReference type="GO" id="GO:0005634">
    <property type="term" value="C:nucleus"/>
    <property type="evidence" value="ECO:0007669"/>
    <property type="project" value="TreeGrafter"/>
</dbReference>
<dbReference type="Gene3D" id="3.90.25.10">
    <property type="entry name" value="UDP-galactose 4-epimerase, domain 1"/>
    <property type="match status" value="1"/>
</dbReference>
<dbReference type="InterPro" id="IPR036291">
    <property type="entry name" value="NAD(P)-bd_dom_sf"/>
</dbReference>
<dbReference type="PANTHER" id="PTHR42748:SF14">
    <property type="entry name" value="SNOAL-LIKE DOMAIN-CONTAINING PROTEIN"/>
    <property type="match status" value="1"/>
</dbReference>
<sequence>MSSAKQTVLAIGGTGAQGISVVKGLARDSKYNVRVLTRSTKSKPALELAALPGVTIVSGDGYNEAGLHSAFSSGIDIAFVNTNGFAIGEKAEIYWGIRIFEIAAEHGVKHFIWANLESSYKVSGYQPRFRTGHFDGKHKVADWISAQPKDGLMKWSILTSCMYLEMFSELLRPFPETINGEEVMVFKAPVGDGRPPMIFLEDLGRYGRWLIDNPEKSSGMNLKISTDQVGWEEVAQAFTEVTGKKAVFRDVTLDEYFASGAFPDPDAKVGHSVGHDDDTLQTYRENFSGFWNTWKENVLQRDDEVLDEILPTRVKSIKEWMQITGYTGKPGSVLKDYSDARRAPKVEV</sequence>
<dbReference type="STRING" id="149040.A0A194X9G0"/>
<evidence type="ECO:0000256" key="1">
    <source>
        <dbReference type="ARBA" id="ARBA00006328"/>
    </source>
</evidence>
<dbReference type="KEGG" id="psco:LY89DRAFT_684819"/>
<dbReference type="SUPFAM" id="SSF51735">
    <property type="entry name" value="NAD(P)-binding Rossmann-fold domains"/>
    <property type="match status" value="1"/>
</dbReference>
<dbReference type="OrthoDB" id="300709at2759"/>
<dbReference type="InParanoid" id="A0A194X9G0"/>
<evidence type="ECO:0000256" key="2">
    <source>
        <dbReference type="ARBA" id="ARBA00022857"/>
    </source>
</evidence>
<keyword evidence="2" id="KW-0521">NADP</keyword>
<organism evidence="4 5">
    <name type="scientific">Mollisia scopiformis</name>
    <name type="common">Conifer needle endophyte fungus</name>
    <name type="synonym">Phialocephala scopiformis</name>
    <dbReference type="NCBI Taxonomy" id="149040"/>
    <lineage>
        <taxon>Eukaryota</taxon>
        <taxon>Fungi</taxon>
        <taxon>Dikarya</taxon>
        <taxon>Ascomycota</taxon>
        <taxon>Pezizomycotina</taxon>
        <taxon>Leotiomycetes</taxon>
        <taxon>Helotiales</taxon>
        <taxon>Mollisiaceae</taxon>
        <taxon>Mollisia</taxon>
    </lineage>
</organism>
<proteinExistence type="inferred from homology"/>
<comment type="similarity">
    <text evidence="1">Belongs to the NmrA-type oxidoreductase family.</text>
</comment>
<dbReference type="Proteomes" id="UP000070700">
    <property type="component" value="Unassembled WGS sequence"/>
</dbReference>
<dbReference type="InterPro" id="IPR051164">
    <property type="entry name" value="NmrA-like_oxidored"/>
</dbReference>
<keyword evidence="5" id="KW-1185">Reference proteome</keyword>
<accession>A0A194X9G0</accession>